<feature type="chain" id="PRO_5040192641" description="DUF4352 domain-containing protein" evidence="2">
    <location>
        <begin position="22"/>
        <end position="297"/>
    </location>
</feature>
<dbReference type="GeneID" id="303560297"/>
<keyword evidence="2" id="KW-0732">Signal</keyword>
<protein>
    <recommendedName>
        <fullName evidence="7">DUF4352 domain-containing protein</fullName>
    </recommendedName>
</protein>
<feature type="compositionally biased region" description="Low complexity" evidence="1">
    <location>
        <begin position="35"/>
        <end position="47"/>
    </location>
</feature>
<evidence type="ECO:0000313" key="6">
    <source>
        <dbReference type="Proteomes" id="UP001055437"/>
    </source>
</evidence>
<feature type="compositionally biased region" description="Polar residues" evidence="1">
    <location>
        <begin position="51"/>
        <end position="60"/>
    </location>
</feature>
<dbReference type="PROSITE" id="PS51257">
    <property type="entry name" value="PROKAR_LIPOPROTEIN"/>
    <property type="match status" value="1"/>
</dbReference>
<name>A0A9N7JK72_CLOSE</name>
<feature type="region of interest" description="Disordered" evidence="1">
    <location>
        <begin position="27"/>
        <end position="89"/>
    </location>
</feature>
<evidence type="ECO:0000313" key="4">
    <source>
        <dbReference type="EMBL" id="USS00706.1"/>
    </source>
</evidence>
<feature type="compositionally biased region" description="Basic and acidic residues" evidence="1">
    <location>
        <begin position="61"/>
        <end position="76"/>
    </location>
</feature>
<evidence type="ECO:0000256" key="2">
    <source>
        <dbReference type="SAM" id="SignalP"/>
    </source>
</evidence>
<feature type="signal peptide" evidence="2">
    <location>
        <begin position="1"/>
        <end position="21"/>
    </location>
</feature>
<dbReference type="EMBL" id="CP023671">
    <property type="protein sequence ID" value="AYE34124.1"/>
    <property type="molecule type" value="Genomic_DNA"/>
</dbReference>
<dbReference type="Proteomes" id="UP001055437">
    <property type="component" value="Chromosome"/>
</dbReference>
<evidence type="ECO:0000313" key="5">
    <source>
        <dbReference type="Proteomes" id="UP000280586"/>
    </source>
</evidence>
<gene>
    <name evidence="3" type="ORF">CP523_06385</name>
    <name evidence="4" type="ORF">NH397_14690</name>
</gene>
<dbReference type="Proteomes" id="UP000280586">
    <property type="component" value="Chromosome"/>
</dbReference>
<dbReference type="KEGG" id="csep:CP523_06385"/>
<evidence type="ECO:0008006" key="7">
    <source>
        <dbReference type="Google" id="ProtNLM"/>
    </source>
</evidence>
<evidence type="ECO:0000256" key="1">
    <source>
        <dbReference type="SAM" id="MobiDB-lite"/>
    </source>
</evidence>
<dbReference type="RefSeq" id="WP_066677791.1">
    <property type="nucleotide sequence ID" value="NZ_CABMIZ010000031.1"/>
</dbReference>
<sequence>MNKKLFLKLLLLLLLSMSLVACRQKNNSAGEDTSSKSSTSNVQSSVKESVKTASSSAENTVESKQEDKDTSSDVKKNSNASKANDAPEQFIMAGGANKVPGLCEYIVSPEINPSIITQNPLFNDSVNNDINYIDVVLNIFNTSNEAKMSKDAITAKIKIKDKEYSSFSLIENIDGSNFDEATSVNPQETRMIHYIAKVPKFEAGLTNYEIILTIKGKDYSNKFIHEQGLTEEEYYKLIKEAKQLQQDYIDSISDPHVKQSVQSPLGAAVAESSSLYLQYPKDIDTIDAALKRVLNGE</sequence>
<reference evidence="4" key="2">
    <citation type="submission" date="2022-06" db="EMBL/GenBank/DDBJ databases">
        <authorList>
            <person name="Holder M.E."/>
            <person name="Ajami N.J."/>
            <person name="Petrosino J.F."/>
        </authorList>
    </citation>
    <scope>NUCLEOTIDE SEQUENCE</scope>
    <source>
        <strain evidence="4">RMA 8861</strain>
    </source>
</reference>
<dbReference type="AlphaFoldDB" id="A0A9N7JK72"/>
<reference evidence="3 5" key="1">
    <citation type="submission" date="2017-09" db="EMBL/GenBank/DDBJ databases">
        <authorList>
            <person name="Thomas P."/>
            <person name="Seyboldt C."/>
        </authorList>
    </citation>
    <scope>NUCLEOTIDE SEQUENCE [LARGE SCALE GENOMIC DNA]</scope>
    <source>
        <strain evidence="3 5">DSM 7534</strain>
    </source>
</reference>
<dbReference type="EMBL" id="CP099799">
    <property type="protein sequence ID" value="USS00706.1"/>
    <property type="molecule type" value="Genomic_DNA"/>
</dbReference>
<evidence type="ECO:0000313" key="3">
    <source>
        <dbReference type="EMBL" id="AYE34124.1"/>
    </source>
</evidence>
<proteinExistence type="predicted"/>
<dbReference type="OrthoDB" id="1908795at2"/>
<accession>A0A9N7JK72</accession>
<organism evidence="3 5">
    <name type="scientific">Clostridium septicum</name>
    <dbReference type="NCBI Taxonomy" id="1504"/>
    <lineage>
        <taxon>Bacteria</taxon>
        <taxon>Bacillati</taxon>
        <taxon>Bacillota</taxon>
        <taxon>Clostridia</taxon>
        <taxon>Eubacteriales</taxon>
        <taxon>Clostridiaceae</taxon>
        <taxon>Clostridium</taxon>
    </lineage>
</organism>
<keyword evidence="6" id="KW-1185">Reference proteome</keyword>